<name>A0A8E1S0D5_9GAMM</name>
<comment type="caution">
    <text evidence="1">The sequence shown here is derived from an EMBL/GenBank/DDBJ whole genome shotgun (WGS) entry which is preliminary data.</text>
</comment>
<evidence type="ECO:0000313" key="2">
    <source>
        <dbReference type="Proteomes" id="UP000071979"/>
    </source>
</evidence>
<reference evidence="1 2" key="1">
    <citation type="journal article" date="2016" name="Front. Microbiol.">
        <title>Genomic Resource of Rice Seed Associated Bacteria.</title>
        <authorList>
            <person name="Midha S."/>
            <person name="Bansal K."/>
            <person name="Sharma S."/>
            <person name="Kumar N."/>
            <person name="Patil P.P."/>
            <person name="Chaudhry V."/>
            <person name="Patil P.B."/>
        </authorList>
    </citation>
    <scope>NUCLEOTIDE SEQUENCE [LARGE SCALE GENOMIC DNA]</scope>
    <source>
        <strain evidence="1 2">SA3</strain>
    </source>
</reference>
<proteinExistence type="predicted"/>
<dbReference type="Proteomes" id="UP000071979">
    <property type="component" value="Unassembled WGS sequence"/>
</dbReference>
<sequence>MTITRQGLDDLEAIINDSLETECIELTFSGHFSFDRVNDPRNNPAISLKELEDIFNKFKGAHAKTVSGYSTSDTFVLKCNKTKINLPCGVELTRKHGKPWMKITVMTVMRKDPFFTNDKYELFVN</sequence>
<accession>A0A8E1S0D5</accession>
<evidence type="ECO:0000313" key="1">
    <source>
        <dbReference type="EMBL" id="KTS68479.1"/>
    </source>
</evidence>
<organism evidence="1 2">
    <name type="scientific">Pantoea dispersa</name>
    <dbReference type="NCBI Taxonomy" id="59814"/>
    <lineage>
        <taxon>Bacteria</taxon>
        <taxon>Pseudomonadati</taxon>
        <taxon>Pseudomonadota</taxon>
        <taxon>Gammaproteobacteria</taxon>
        <taxon>Enterobacterales</taxon>
        <taxon>Erwiniaceae</taxon>
        <taxon>Pantoea</taxon>
    </lineage>
</organism>
<gene>
    <name evidence="1" type="ORF">SA3R_07190</name>
</gene>
<dbReference type="EMBL" id="LDSE01000011">
    <property type="protein sequence ID" value="KTS68479.1"/>
    <property type="molecule type" value="Genomic_DNA"/>
</dbReference>
<dbReference type="AlphaFoldDB" id="A0A8E1S0D5"/>
<protein>
    <submittedName>
        <fullName evidence="1">Uncharacterized protein</fullName>
    </submittedName>
</protein>